<gene>
    <name evidence="1" type="ORF">VT99_10227</name>
</gene>
<sequence length="204" mass="23383">FVVLKDCHWECWWEQDDAAFRVCQPYGKNIKVLSRWEIENYLLVEPDIIASVKADRFGRAQERPAPIPLSSEEISLFTMLTAADACCHMKKMKKVSDSMAGFTGTSQELRTSLEKKGVDSAELDEKLDKAVCFAGDENDDPVKQWRQVNRILNGKAILKRLQLLGKKQEDATDYRLALARKIADDDKIDPEIRDYIAAFRRMKP</sequence>
<dbReference type="EMBL" id="MTKQ01000022">
    <property type="protein sequence ID" value="RWX49145.1"/>
    <property type="molecule type" value="Genomic_DNA"/>
</dbReference>
<protein>
    <submittedName>
        <fullName evidence="1">Uncharacterized protein</fullName>
    </submittedName>
</protein>
<reference evidence="1 2" key="1">
    <citation type="submission" date="2017-01" db="EMBL/GenBank/DDBJ databases">
        <title>The cable genome- insights into the physiology and evolution of filamentous bacteria capable of sulfide oxidation via long distance electron transfer.</title>
        <authorList>
            <person name="Schreiber L."/>
            <person name="Bjerg J.T."/>
            <person name="Boggild A."/>
            <person name="Van De Vossenberg J."/>
            <person name="Meysman F."/>
            <person name="Nielsen L.P."/>
            <person name="Schramm A."/>
            <person name="Kjeldsen K.U."/>
        </authorList>
    </citation>
    <scope>NUCLEOTIDE SEQUENCE [LARGE SCALE GENOMIC DNA]</scope>
    <source>
        <strain evidence="1">A2</strain>
    </source>
</reference>
<comment type="caution">
    <text evidence="1">The sequence shown here is derived from an EMBL/GenBank/DDBJ whole genome shotgun (WGS) entry which is preliminary data.</text>
</comment>
<feature type="non-terminal residue" evidence="1">
    <location>
        <position position="1"/>
    </location>
</feature>
<organism evidence="1 2">
    <name type="scientific">Candidatus Electrothrix marina</name>
    <dbReference type="NCBI Taxonomy" id="1859130"/>
    <lineage>
        <taxon>Bacteria</taxon>
        <taxon>Pseudomonadati</taxon>
        <taxon>Thermodesulfobacteriota</taxon>
        <taxon>Desulfobulbia</taxon>
        <taxon>Desulfobulbales</taxon>
        <taxon>Desulfobulbaceae</taxon>
        <taxon>Candidatus Electrothrix</taxon>
    </lineage>
</organism>
<dbReference type="AlphaFoldDB" id="A0A3S3QJL7"/>
<evidence type="ECO:0000313" key="1">
    <source>
        <dbReference type="EMBL" id="RWX49145.1"/>
    </source>
</evidence>
<accession>A0A3S3QJL7</accession>
<evidence type="ECO:0000313" key="2">
    <source>
        <dbReference type="Proteomes" id="UP000286862"/>
    </source>
</evidence>
<dbReference type="Proteomes" id="UP000286862">
    <property type="component" value="Unassembled WGS sequence"/>
</dbReference>
<proteinExistence type="predicted"/>
<name>A0A3S3QJL7_9BACT</name>